<sequence length="267" mass="28320">MPPAKKRLRAYDVSRTRTAVLTQFGHLRDGVRTLTPEQLARPAGLGTWTVRDLAAHVTAALEHVSGALESPEPAGGREPQVGLLEWASTTAGGGEDIADHARTLATARPDLDALYEETAERFARLATGSAPDRLVATRAGTMRLGDFLVTRTVELVAHTDDLNRAAGLAVPCDRQALAACTRLLADTLADRAPGGSVEVRVPPFAVVQCIGGPKHTRGTPPNVVETDPLTWVRLATGRTRWTHALAEALVSASGERADLDALLPLMG</sequence>
<evidence type="ECO:0000313" key="3">
    <source>
        <dbReference type="EMBL" id="MDT0432529.1"/>
    </source>
</evidence>
<reference evidence="4" key="1">
    <citation type="submission" date="2023-07" db="EMBL/GenBank/DDBJ databases">
        <title>30 novel species of actinomycetes from the DSMZ collection.</title>
        <authorList>
            <person name="Nouioui I."/>
        </authorList>
    </citation>
    <scope>NUCLEOTIDE SEQUENCE [LARGE SCALE GENOMIC DNA]</scope>
    <source>
        <strain evidence="4">DSM 41770</strain>
    </source>
</reference>
<keyword evidence="4" id="KW-1185">Reference proteome</keyword>
<dbReference type="EMBL" id="JAVREX010000024">
    <property type="protein sequence ID" value="MDT0432529.1"/>
    <property type="molecule type" value="Genomic_DNA"/>
</dbReference>
<name>A0ABU2RX80_9ACTN</name>
<evidence type="ECO:0000259" key="2">
    <source>
        <dbReference type="Pfam" id="PF17844"/>
    </source>
</evidence>
<dbReference type="SUPFAM" id="SSF109854">
    <property type="entry name" value="DinB/YfiT-like putative metalloenzymes"/>
    <property type="match status" value="1"/>
</dbReference>
<evidence type="ECO:0000259" key="1">
    <source>
        <dbReference type="Pfam" id="PF11716"/>
    </source>
</evidence>
<feature type="domain" description="Bacterial SCP orthologue" evidence="2">
    <location>
        <begin position="173"/>
        <end position="265"/>
    </location>
</feature>
<proteinExistence type="predicted"/>
<dbReference type="RefSeq" id="WP_200694181.1">
    <property type="nucleotide sequence ID" value="NZ_JAVREX010000024.1"/>
</dbReference>
<feature type="domain" description="Mycothiol-dependent maleylpyruvate isomerase metal-binding" evidence="1">
    <location>
        <begin position="26"/>
        <end position="162"/>
    </location>
</feature>
<dbReference type="InterPro" id="IPR017517">
    <property type="entry name" value="Maleyloyr_isom"/>
</dbReference>
<dbReference type="Pfam" id="PF11716">
    <property type="entry name" value="MDMPI_N"/>
    <property type="match status" value="1"/>
</dbReference>
<dbReference type="InterPro" id="IPR024344">
    <property type="entry name" value="MDMPI_metal-binding"/>
</dbReference>
<dbReference type="Gene3D" id="3.30.1050.40">
    <property type="match status" value="1"/>
</dbReference>
<accession>A0ABU2RX80</accession>
<evidence type="ECO:0000313" key="4">
    <source>
        <dbReference type="Proteomes" id="UP001183777"/>
    </source>
</evidence>
<dbReference type="NCBIfam" id="TIGR03083">
    <property type="entry name" value="maleylpyruvate isomerase family mycothiol-dependent enzyme"/>
    <property type="match status" value="1"/>
</dbReference>
<gene>
    <name evidence="3" type="ORF">RM649_33535</name>
</gene>
<organism evidence="3 4">
    <name type="scientific">Streptomyces salyersiae</name>
    <dbReference type="NCBI Taxonomy" id="3075530"/>
    <lineage>
        <taxon>Bacteria</taxon>
        <taxon>Bacillati</taxon>
        <taxon>Actinomycetota</taxon>
        <taxon>Actinomycetes</taxon>
        <taxon>Kitasatosporales</taxon>
        <taxon>Streptomycetaceae</taxon>
        <taxon>Streptomyces</taxon>
    </lineage>
</organism>
<dbReference type="Pfam" id="PF17844">
    <property type="entry name" value="SCP_3"/>
    <property type="match status" value="1"/>
</dbReference>
<comment type="caution">
    <text evidence="3">The sequence shown here is derived from an EMBL/GenBank/DDBJ whole genome shotgun (WGS) entry which is preliminary data.</text>
</comment>
<protein>
    <submittedName>
        <fullName evidence="3">Sterol carrier family protein</fullName>
    </submittedName>
</protein>
<dbReference type="Proteomes" id="UP001183777">
    <property type="component" value="Unassembled WGS sequence"/>
</dbReference>
<dbReference type="InterPro" id="IPR034660">
    <property type="entry name" value="DinB/YfiT-like"/>
</dbReference>
<dbReference type="InterPro" id="IPR041629">
    <property type="entry name" value="SCP_3"/>
</dbReference>